<keyword evidence="3" id="KW-1003">Cell membrane</keyword>
<evidence type="ECO:0000313" key="8">
    <source>
        <dbReference type="EMBL" id="BAC52169.1"/>
    </source>
</evidence>
<dbReference type="GO" id="GO:0015297">
    <property type="term" value="F:antiporter activity"/>
    <property type="evidence" value="ECO:0007669"/>
    <property type="project" value="InterPro"/>
</dbReference>
<dbReference type="InterPro" id="IPR048279">
    <property type="entry name" value="MdtK-like"/>
</dbReference>
<keyword evidence="9" id="KW-1185">Reference proteome</keyword>
<accession>Q89EZ7</accession>
<dbReference type="OrthoDB" id="9806302at2"/>
<dbReference type="HOGENOM" id="CLU_012893_5_3_5"/>
<dbReference type="InterPro" id="IPR052031">
    <property type="entry name" value="Membrane_Transporter-Flippase"/>
</dbReference>
<feature type="transmembrane region" description="Helical" evidence="7">
    <location>
        <begin position="382"/>
        <end position="408"/>
    </location>
</feature>
<sequence>MSIMQWAADRRRSGRHARTVAMSVEDAAAPALPAAQVAAHAAAPLRQAASPGAAVTPGAAGTLSAAEQRRAALLTAPILPTLLKLAAPTVTVLVAQTAVNIAEAYYVGFLGTDALAGAALVFPIFMLMTMMSNGGFGSGVASSVARAVGAGRRDDAEAALFHAVVLAILAGGVFTLGVTLGGPWLYRTLGGQGDALAAATTYSNYLFAGAIPVWIVNLQAAALRGSGNVKVPALVTLVGAIVTIPVSPALIFGLGPIPRLGIGGAGVAFGLYYGAAMLFLLRYMASGATGLKLHIVPLRPKIFGDMLTVGIPTAFNAVLTNLTVILVTGAVGLFGTSALAGYGIASRLDYIMIPLLFGISTATLTMVGVNMGAGQTARARRIGWISGIVGMVMTGTIGLLVAIFPTAWLNLFSRDAEVVSEGMTYLRIVAPAYAALGFGFVTSFAAQGTGRAMGPLASSIARILIAAGGGWIAVASFGAGMAGLATMVAVALVAYAAICALVMLSPSTWRSE</sequence>
<dbReference type="PhylomeDB" id="Q89EZ7"/>
<name>Q89EZ7_BRADU</name>
<evidence type="ECO:0000256" key="2">
    <source>
        <dbReference type="ARBA" id="ARBA00022448"/>
    </source>
</evidence>
<dbReference type="STRING" id="224911.AAV28_32100"/>
<dbReference type="PATRIC" id="fig|224911.5.peg.7076"/>
<keyword evidence="4 7" id="KW-0812">Transmembrane</keyword>
<dbReference type="PANTHER" id="PTHR43549:SF3">
    <property type="entry name" value="MULTIDRUG RESISTANCE PROTEIN YPNP-RELATED"/>
    <property type="match status" value="1"/>
</dbReference>
<proteinExistence type="predicted"/>
<dbReference type="GO" id="GO:0005886">
    <property type="term" value="C:plasma membrane"/>
    <property type="evidence" value="ECO:0007669"/>
    <property type="project" value="UniProtKB-SubCell"/>
</dbReference>
<dbReference type="NCBIfam" id="TIGR00797">
    <property type="entry name" value="matE"/>
    <property type="match status" value="1"/>
</dbReference>
<feature type="transmembrane region" description="Helical" evidence="7">
    <location>
        <begin position="160"/>
        <end position="185"/>
    </location>
</feature>
<evidence type="ECO:0000256" key="4">
    <source>
        <dbReference type="ARBA" id="ARBA00022692"/>
    </source>
</evidence>
<organism evidence="8 9">
    <name type="scientific">Bradyrhizobium diazoefficiens (strain JCM 10833 / BCRC 13528 / IAM 13628 / NBRC 14792 / USDA 110)</name>
    <dbReference type="NCBI Taxonomy" id="224911"/>
    <lineage>
        <taxon>Bacteria</taxon>
        <taxon>Pseudomonadati</taxon>
        <taxon>Pseudomonadota</taxon>
        <taxon>Alphaproteobacteria</taxon>
        <taxon>Hyphomicrobiales</taxon>
        <taxon>Nitrobacteraceae</taxon>
        <taxon>Bradyrhizobium</taxon>
    </lineage>
</organism>
<dbReference type="InterPro" id="IPR002528">
    <property type="entry name" value="MATE_fam"/>
</dbReference>
<feature type="transmembrane region" description="Helical" evidence="7">
    <location>
        <begin position="428"/>
        <end position="447"/>
    </location>
</feature>
<feature type="transmembrane region" description="Helical" evidence="7">
    <location>
        <begin position="260"/>
        <end position="281"/>
    </location>
</feature>
<dbReference type="PIRSF" id="PIRSF006603">
    <property type="entry name" value="DinF"/>
    <property type="match status" value="1"/>
</dbReference>
<feature type="transmembrane region" description="Helical" evidence="7">
    <location>
        <begin position="234"/>
        <end position="254"/>
    </location>
</feature>
<dbReference type="EnsemblBacteria" id="BAC52169">
    <property type="protein sequence ID" value="BAC52169"/>
    <property type="gene ID" value="BAC52169"/>
</dbReference>
<dbReference type="InParanoid" id="Q89EZ7"/>
<evidence type="ECO:0000256" key="7">
    <source>
        <dbReference type="SAM" id="Phobius"/>
    </source>
</evidence>
<gene>
    <name evidence="8" type="ordered locus">bll6904</name>
</gene>
<dbReference type="GO" id="GO:0042910">
    <property type="term" value="F:xenobiotic transmembrane transporter activity"/>
    <property type="evidence" value="ECO:0007669"/>
    <property type="project" value="InterPro"/>
</dbReference>
<dbReference type="Proteomes" id="UP000002526">
    <property type="component" value="Chromosome"/>
</dbReference>
<feature type="transmembrane region" description="Helical" evidence="7">
    <location>
        <begin position="459"/>
        <end position="478"/>
    </location>
</feature>
<feature type="transmembrane region" description="Helical" evidence="7">
    <location>
        <begin position="205"/>
        <end position="222"/>
    </location>
</feature>
<feature type="transmembrane region" description="Helical" evidence="7">
    <location>
        <begin position="105"/>
        <end position="128"/>
    </location>
</feature>
<evidence type="ECO:0000256" key="3">
    <source>
        <dbReference type="ARBA" id="ARBA00022475"/>
    </source>
</evidence>
<keyword evidence="5 7" id="KW-1133">Transmembrane helix</keyword>
<reference evidence="9" key="1">
    <citation type="journal article" date="2002" name="DNA Res.">
        <title>Complete genomic sequence of nitrogen-fixing symbiotic bacterium Bradyrhizobium japonicum USDA110.</title>
        <authorList>
            <person name="Kaneko T."/>
            <person name="Nakamura Y."/>
            <person name="Sato S."/>
            <person name="Minamisawa K."/>
            <person name="Uchiumi T."/>
            <person name="Sasamoto S."/>
            <person name="Watanabe A."/>
            <person name="Idesawa K."/>
            <person name="Iriguchi M."/>
            <person name="Kawashima K."/>
            <person name="Kohara M."/>
            <person name="Matsumoto M."/>
            <person name="Shimpo S."/>
            <person name="Tsuruoka H."/>
            <person name="Wada T."/>
            <person name="Yamada M."/>
            <person name="Tabata S."/>
        </authorList>
    </citation>
    <scope>NUCLEOTIDE SEQUENCE [LARGE SCALE GENOMIC DNA]</scope>
    <source>
        <strain evidence="9">JCM 10833 / BCRC 13528 / IAM 13628 / NBRC 14792 / USDA 110</strain>
    </source>
</reference>
<dbReference type="CDD" id="cd13148">
    <property type="entry name" value="MATE_like_3"/>
    <property type="match status" value="1"/>
</dbReference>
<keyword evidence="6 7" id="KW-0472">Membrane</keyword>
<evidence type="ECO:0000313" key="9">
    <source>
        <dbReference type="Proteomes" id="UP000002526"/>
    </source>
</evidence>
<feature type="transmembrane region" description="Helical" evidence="7">
    <location>
        <begin position="484"/>
        <end position="504"/>
    </location>
</feature>
<dbReference type="eggNOG" id="COG0534">
    <property type="taxonomic scope" value="Bacteria"/>
</dbReference>
<dbReference type="AlphaFoldDB" id="Q89EZ7"/>
<evidence type="ECO:0000256" key="6">
    <source>
        <dbReference type="ARBA" id="ARBA00023136"/>
    </source>
</evidence>
<feature type="transmembrane region" description="Helical" evidence="7">
    <location>
        <begin position="78"/>
        <end position="99"/>
    </location>
</feature>
<dbReference type="Pfam" id="PF01554">
    <property type="entry name" value="MatE"/>
    <property type="match status" value="2"/>
</dbReference>
<dbReference type="PANTHER" id="PTHR43549">
    <property type="entry name" value="MULTIDRUG RESISTANCE PROTEIN YPNP-RELATED"/>
    <property type="match status" value="1"/>
</dbReference>
<feature type="transmembrane region" description="Helical" evidence="7">
    <location>
        <begin position="351"/>
        <end position="370"/>
    </location>
</feature>
<comment type="subcellular location">
    <subcellularLocation>
        <location evidence="1">Cell inner membrane</location>
        <topology evidence="1">Multi-pass membrane protein</topology>
    </subcellularLocation>
</comment>
<dbReference type="EMBL" id="BA000040">
    <property type="protein sequence ID" value="BAC52169.1"/>
    <property type="molecule type" value="Genomic_DNA"/>
</dbReference>
<evidence type="ECO:0000256" key="1">
    <source>
        <dbReference type="ARBA" id="ARBA00004429"/>
    </source>
</evidence>
<keyword evidence="2" id="KW-0813">Transport</keyword>
<feature type="transmembrane region" description="Helical" evidence="7">
    <location>
        <begin position="302"/>
        <end position="331"/>
    </location>
</feature>
<dbReference type="KEGG" id="bja:bll6904"/>
<evidence type="ECO:0000256" key="5">
    <source>
        <dbReference type="ARBA" id="ARBA00022989"/>
    </source>
</evidence>
<protein>
    <submittedName>
        <fullName evidence="8">Bll6904 protein</fullName>
    </submittedName>
</protein>